<feature type="compositionally biased region" description="Polar residues" evidence="4">
    <location>
        <begin position="503"/>
        <end position="514"/>
    </location>
</feature>
<dbReference type="PROSITE" id="PS50005">
    <property type="entry name" value="TPR"/>
    <property type="match status" value="1"/>
</dbReference>
<feature type="repeat" description="TPR" evidence="3">
    <location>
        <begin position="1004"/>
        <end position="1037"/>
    </location>
</feature>
<dbReference type="SUPFAM" id="SSF48452">
    <property type="entry name" value="TPR-like"/>
    <property type="match status" value="1"/>
</dbReference>
<evidence type="ECO:0000256" key="4">
    <source>
        <dbReference type="SAM" id="MobiDB-lite"/>
    </source>
</evidence>
<evidence type="ECO:0000256" key="2">
    <source>
        <dbReference type="ARBA" id="ARBA00022803"/>
    </source>
</evidence>
<name>A0A819PI90_9BILA</name>
<keyword evidence="1" id="KW-0677">Repeat</keyword>
<feature type="non-terminal residue" evidence="5">
    <location>
        <position position="1"/>
    </location>
</feature>
<evidence type="ECO:0000256" key="1">
    <source>
        <dbReference type="ARBA" id="ARBA00022737"/>
    </source>
</evidence>
<dbReference type="PROSITE" id="PS50293">
    <property type="entry name" value="TPR_REGION"/>
    <property type="match status" value="1"/>
</dbReference>
<dbReference type="Pfam" id="PF13424">
    <property type="entry name" value="TPR_12"/>
    <property type="match status" value="1"/>
</dbReference>
<dbReference type="InterPro" id="IPR019734">
    <property type="entry name" value="TPR_rpt"/>
</dbReference>
<dbReference type="Pfam" id="PF13181">
    <property type="entry name" value="TPR_8"/>
    <property type="match status" value="1"/>
</dbReference>
<organism evidence="5 6">
    <name type="scientific">Rotaria sordida</name>
    <dbReference type="NCBI Taxonomy" id="392033"/>
    <lineage>
        <taxon>Eukaryota</taxon>
        <taxon>Metazoa</taxon>
        <taxon>Spiralia</taxon>
        <taxon>Gnathifera</taxon>
        <taxon>Rotifera</taxon>
        <taxon>Eurotatoria</taxon>
        <taxon>Bdelloidea</taxon>
        <taxon>Philodinida</taxon>
        <taxon>Philodinidae</taxon>
        <taxon>Rotaria</taxon>
    </lineage>
</organism>
<accession>A0A819PI90</accession>
<dbReference type="AlphaFoldDB" id="A0A819PI90"/>
<dbReference type="SUPFAM" id="SSF56399">
    <property type="entry name" value="ADP-ribosylation"/>
    <property type="match status" value="1"/>
</dbReference>
<evidence type="ECO:0000313" key="5">
    <source>
        <dbReference type="EMBL" id="CAF4014838.1"/>
    </source>
</evidence>
<gene>
    <name evidence="5" type="ORF">JBS370_LOCUS27055</name>
</gene>
<sequence>MSISSENLQNFEDFTIVWLYGHPIEREIFAGHGNFLRAFVNSFKQFDDASEFLNYMLSIKTYREAPKTFIGPAPVKYENIFVVLPNAYNERLTKRIHDLSHVEQIYIYNDCDAENLWTKKYLKVRGPYSVDDLQDMFDTIAYDVRCALNNLLPITIFDRESTEFIYKDLTPEQLDFLWFQVLLRTLQDTPVKQTIKEIIDEYKSHFTGSIIKEALMEDFAKSYSKGNAIHFYSTNKVWLSTILNKACRMEVIEILYKFRFVFQDIRTCCVKLQKTFKEQTLTVYRQQFLTIFDLDKLSKNVGELKDSTDEDLMRVFIAQGSCLQRKFESKLAQESNFKALEIALRVESENSPLLGALYNNIASCYLSLREYKLAVKYHKKGLKIKKNCLPPNHPSIATSYHNIGCVHLNEGWLINDSYLRRNKIEDAIDNFKKCLNIQLQTLPEDHPHVVATLRYLQEAKEALVLPGARIIIGDTEIRLGHFQLLHILRVIDDLENNDDESGLGTTTVATSNSLPLDKDHTDGNTKLPEVSEEYQKLLHRLHKTDWKNYERMKRRTAFKLSGPYSKNKLNKEDILIISFNINDPELNQETLQKINNQVTIHLNKKTCLEHVKSIVNEKILFIISVSSVKEILSLIHDEETLHSVFVITDNSEHNSNLLKLRFSKIVDIFAQSSELLKSLQTNVQLIPKQLATFNVFNSKQSNSMNLNKDSAIFLWFQLLKDAILKLRPQSLEDAINDMVQKCQEYYQGNRIEQENIQKFKQDYENQQNHSNKVPNLAIRWYTKASFVNKMINKAMRTEDINQLYTFRFYIADLCANISRLHEEQKNYKFNIELYRGLRLSIDEINKLKENVGNTISLNGFLSASKSLKVARRFAHGPSSRKNTEPVIMIFSVRTKDKLKSIKFADLSDENLSDYPEEEEVLFDLGSVFRVENVLDPYNGEHAIIMVATDIGTQLVDQHLKLSEQSIKEDGINIVFGSLLFKSGQHDKALQYFETLLISEKENDAAVYAKIGAYYSWKNECTKAISFFQRSFDLYMDERPPNVAKASLIMHEIGNNYIIADMHSLGFACIKRAAEMYKSVFPADHFQNIIALKDIGICYILEKNYDEAKYYIEKALEMCNRILPTDHDETAACIGSMGSIYHKQNELDMALDYYMKALKMFRK</sequence>
<keyword evidence="2 3" id="KW-0802">TPR repeat</keyword>
<protein>
    <recommendedName>
        <fullName evidence="7">NAD(+)--protein-arginine ADP-ribosyltransferase</fullName>
    </recommendedName>
</protein>
<evidence type="ECO:0000313" key="6">
    <source>
        <dbReference type="Proteomes" id="UP000663836"/>
    </source>
</evidence>
<feature type="region of interest" description="Disordered" evidence="4">
    <location>
        <begin position="502"/>
        <end position="526"/>
    </location>
</feature>
<comment type="caution">
    <text evidence="5">The sequence shown here is derived from an EMBL/GenBank/DDBJ whole genome shotgun (WGS) entry which is preliminary data.</text>
</comment>
<evidence type="ECO:0008006" key="7">
    <source>
        <dbReference type="Google" id="ProtNLM"/>
    </source>
</evidence>
<dbReference type="Gene3D" id="1.25.40.10">
    <property type="entry name" value="Tetratricopeptide repeat domain"/>
    <property type="match status" value="3"/>
</dbReference>
<dbReference type="EMBL" id="CAJOBD010004961">
    <property type="protein sequence ID" value="CAF4014838.1"/>
    <property type="molecule type" value="Genomic_DNA"/>
</dbReference>
<proteinExistence type="predicted"/>
<evidence type="ECO:0000256" key="3">
    <source>
        <dbReference type="PROSITE-ProRule" id="PRU00339"/>
    </source>
</evidence>
<reference evidence="5" key="1">
    <citation type="submission" date="2021-02" db="EMBL/GenBank/DDBJ databases">
        <authorList>
            <person name="Nowell W R."/>
        </authorList>
    </citation>
    <scope>NUCLEOTIDE SEQUENCE</scope>
</reference>
<dbReference type="Gene3D" id="3.90.176.10">
    <property type="entry name" value="Toxin ADP-ribosyltransferase, Chain A, domain 1"/>
    <property type="match status" value="1"/>
</dbReference>
<dbReference type="PANTHER" id="PTHR45641">
    <property type="entry name" value="TETRATRICOPEPTIDE REPEAT PROTEIN (AFU_ORTHOLOGUE AFUA_6G03870)"/>
    <property type="match status" value="1"/>
</dbReference>
<dbReference type="Proteomes" id="UP000663836">
    <property type="component" value="Unassembled WGS sequence"/>
</dbReference>
<dbReference type="SMART" id="SM00028">
    <property type="entry name" value="TPR"/>
    <property type="match status" value="5"/>
</dbReference>
<dbReference type="PROSITE" id="PS51996">
    <property type="entry name" value="TR_MART"/>
    <property type="match status" value="1"/>
</dbReference>
<dbReference type="InterPro" id="IPR011990">
    <property type="entry name" value="TPR-like_helical_dom_sf"/>
</dbReference>